<dbReference type="Pfam" id="PF00271">
    <property type="entry name" value="Helicase_C"/>
    <property type="match status" value="1"/>
</dbReference>
<feature type="domain" description="Helicase C-terminal" evidence="15">
    <location>
        <begin position="361"/>
        <end position="505"/>
    </location>
</feature>
<evidence type="ECO:0000256" key="10">
    <source>
        <dbReference type="ARBA" id="ARBA00034617"/>
    </source>
</evidence>
<dbReference type="InterPro" id="IPR014001">
    <property type="entry name" value="Helicase_ATP-bd"/>
</dbReference>
<dbReference type="Gene3D" id="3.40.50.300">
    <property type="entry name" value="P-loop containing nucleotide triphosphate hydrolases"/>
    <property type="match status" value="3"/>
</dbReference>
<feature type="compositionally biased region" description="Gly residues" evidence="13">
    <location>
        <begin position="181"/>
        <end position="196"/>
    </location>
</feature>
<keyword evidence="5 11" id="KW-0347">Helicase</keyword>
<evidence type="ECO:0000256" key="5">
    <source>
        <dbReference type="ARBA" id="ARBA00022806"/>
    </source>
</evidence>
<comment type="catalytic activity">
    <reaction evidence="11">
        <text>ATP + H2O = ADP + phosphate + H(+)</text>
        <dbReference type="Rhea" id="RHEA:13065"/>
        <dbReference type="ChEBI" id="CHEBI:15377"/>
        <dbReference type="ChEBI" id="CHEBI:15378"/>
        <dbReference type="ChEBI" id="CHEBI:30616"/>
        <dbReference type="ChEBI" id="CHEBI:43474"/>
        <dbReference type="ChEBI" id="CHEBI:456216"/>
    </reaction>
</comment>
<dbReference type="Pfam" id="PF16124">
    <property type="entry name" value="RecQ_Zn_bind"/>
    <property type="match status" value="1"/>
</dbReference>
<comment type="subcellular location">
    <subcellularLocation>
        <location evidence="11">Nucleus</location>
    </subcellularLocation>
</comment>
<dbReference type="SMART" id="SM00490">
    <property type="entry name" value="HELICc"/>
    <property type="match status" value="1"/>
</dbReference>
<keyword evidence="8" id="KW-0413">Isomerase</keyword>
<evidence type="ECO:0000259" key="14">
    <source>
        <dbReference type="PROSITE" id="PS51192"/>
    </source>
</evidence>
<dbReference type="InterPro" id="IPR001650">
    <property type="entry name" value="Helicase_C-like"/>
</dbReference>
<evidence type="ECO:0000256" key="8">
    <source>
        <dbReference type="ARBA" id="ARBA00023235"/>
    </source>
</evidence>
<keyword evidence="12" id="KW-0175">Coiled coil</keyword>
<dbReference type="Gene3D" id="1.10.10.10">
    <property type="entry name" value="Winged helix-like DNA-binding domain superfamily/Winged helix DNA-binding domain"/>
    <property type="match status" value="1"/>
</dbReference>
<dbReference type="GO" id="GO:0009378">
    <property type="term" value="F:four-way junction helicase activity"/>
    <property type="evidence" value="ECO:0007669"/>
    <property type="project" value="TreeGrafter"/>
</dbReference>
<evidence type="ECO:0000313" key="16">
    <source>
        <dbReference type="EMBL" id="CAD8520047.1"/>
    </source>
</evidence>
<name>A0A7S0IFA7_MICPS</name>
<evidence type="ECO:0000256" key="9">
    <source>
        <dbReference type="ARBA" id="ARBA00023242"/>
    </source>
</evidence>
<keyword evidence="7" id="KW-0238">DNA-binding</keyword>
<dbReference type="GO" id="GO:0005694">
    <property type="term" value="C:chromosome"/>
    <property type="evidence" value="ECO:0007669"/>
    <property type="project" value="TreeGrafter"/>
</dbReference>
<dbReference type="AlphaFoldDB" id="A0A7S0IFA7"/>
<feature type="domain" description="Helicase ATP-binding" evidence="14">
    <location>
        <begin position="97"/>
        <end position="322"/>
    </location>
</feature>
<dbReference type="GO" id="GO:0016592">
    <property type="term" value="C:mediator complex"/>
    <property type="evidence" value="ECO:0007669"/>
    <property type="project" value="TreeGrafter"/>
</dbReference>
<accession>A0A7S0IFA7</accession>
<dbReference type="PROSITE" id="PS51192">
    <property type="entry name" value="HELICASE_ATP_BIND_1"/>
    <property type="match status" value="1"/>
</dbReference>
<keyword evidence="9 11" id="KW-0539">Nucleus</keyword>
<evidence type="ECO:0000256" key="13">
    <source>
        <dbReference type="SAM" id="MobiDB-lite"/>
    </source>
</evidence>
<dbReference type="SUPFAM" id="SSF52540">
    <property type="entry name" value="P-loop containing nucleoside triphosphate hydrolases"/>
    <property type="match status" value="1"/>
</dbReference>
<dbReference type="GO" id="GO:0005524">
    <property type="term" value="F:ATP binding"/>
    <property type="evidence" value="ECO:0007669"/>
    <property type="project" value="UniProtKB-KW"/>
</dbReference>
<evidence type="ECO:0000256" key="4">
    <source>
        <dbReference type="ARBA" id="ARBA00022801"/>
    </source>
</evidence>
<dbReference type="EC" id="5.6.2.4" evidence="11"/>
<evidence type="ECO:0000256" key="12">
    <source>
        <dbReference type="SAM" id="Coils"/>
    </source>
</evidence>
<dbReference type="GO" id="GO:0043138">
    <property type="term" value="F:3'-5' DNA helicase activity"/>
    <property type="evidence" value="ECO:0007669"/>
    <property type="project" value="UniProtKB-EC"/>
</dbReference>
<dbReference type="PANTHER" id="PTHR13710:SF105">
    <property type="entry name" value="ATP-DEPENDENT DNA HELICASE Q1"/>
    <property type="match status" value="1"/>
</dbReference>
<comment type="similarity">
    <text evidence="1 11">Belongs to the helicase family. RecQ subfamily.</text>
</comment>
<dbReference type="InterPro" id="IPR011545">
    <property type="entry name" value="DEAD/DEAH_box_helicase_dom"/>
</dbReference>
<dbReference type="NCBIfam" id="TIGR00614">
    <property type="entry name" value="recQ_fam"/>
    <property type="match status" value="1"/>
</dbReference>
<evidence type="ECO:0000259" key="15">
    <source>
        <dbReference type="PROSITE" id="PS51194"/>
    </source>
</evidence>
<keyword evidence="6 11" id="KW-0067">ATP-binding</keyword>
<feature type="coiled-coil region" evidence="12">
    <location>
        <begin position="10"/>
        <end position="44"/>
    </location>
</feature>
<dbReference type="PROSITE" id="PS51194">
    <property type="entry name" value="HELICASE_CTER"/>
    <property type="match status" value="1"/>
</dbReference>
<dbReference type="SMART" id="SM00487">
    <property type="entry name" value="DEXDc"/>
    <property type="match status" value="1"/>
</dbReference>
<dbReference type="GO" id="GO:0005737">
    <property type="term" value="C:cytoplasm"/>
    <property type="evidence" value="ECO:0007669"/>
    <property type="project" value="TreeGrafter"/>
</dbReference>
<evidence type="ECO:0000256" key="3">
    <source>
        <dbReference type="ARBA" id="ARBA00022741"/>
    </source>
</evidence>
<dbReference type="PROSITE" id="PS00690">
    <property type="entry name" value="DEAH_ATP_HELICASE"/>
    <property type="match status" value="1"/>
</dbReference>
<dbReference type="InterPro" id="IPR004589">
    <property type="entry name" value="DNA_helicase_ATP-dep_RecQ"/>
</dbReference>
<evidence type="ECO:0000256" key="1">
    <source>
        <dbReference type="ARBA" id="ARBA00005446"/>
    </source>
</evidence>
<dbReference type="InterPro" id="IPR027417">
    <property type="entry name" value="P-loop_NTPase"/>
</dbReference>
<sequence length="682" mass="74004">MDDESLDVAIARCREDLEECDSEIRALERRRRAAAAELDALVKRREERAGARADAQADAIADRWSAPHPQWDAKVDSILADVFRITTGFRPAQRGVINATLSGRDVFVVMPAGGGKSLTYQLPAVIDAPRLTLVVSPLLSLIEDQVRQMNALGVGARALTAATSAEEQNETLRLLDDPGVGDPGGGGGGGRRGGAASGRKRRTRDGEGDEACSIASASKGSTCADPTPPSLCLLYVTPEKVAKSKRLITKLEKAHRAGRLARVVLDEAHCVSAWGHEFRPDYRKLGIFKTQFPSVPVLACTATATHRVQRDVIDVLQIRGCAKFRTSVQRPNLRYEVVLKPSAKKESDDLLRSLVLGAMGPDAKPKPNCGSAIVYCFSQRETEQCAEVLTDGGITSLPYHAGYTEESRRAVHTRWSRGDARVMCATVAFGMGVNKPDVRLVVHHTVSKSVEAYYQESGRAGRDGARARCVVMWRPADVPRQSSMVAFDAGSENLGNLYGSCRWLTSTGCRRASLAAHFGETYDPRIDGACVCDVCEPPKGAGFFPTQLGEASKDLARTRETAGSVAECFVRLAEKAPDKPVTMLQLASEWIKHAKSEARDELRDAGSGGVVGKVPLGVWRRAMGLLDKDGAEAFVCHMVMHGVLAEQWQHTAYSTNAYVRAGEVEPDECPEFSLVRKYKGEE</sequence>
<comment type="catalytic activity">
    <reaction evidence="10 11">
        <text>Couples ATP hydrolysis with the unwinding of duplex DNA by translocating in the 3'-5' direction.</text>
        <dbReference type="EC" id="5.6.2.4"/>
    </reaction>
</comment>
<reference evidence="16" key="1">
    <citation type="submission" date="2021-01" db="EMBL/GenBank/DDBJ databases">
        <authorList>
            <person name="Corre E."/>
            <person name="Pelletier E."/>
            <person name="Niang G."/>
            <person name="Scheremetjew M."/>
            <person name="Finn R."/>
            <person name="Kale V."/>
            <person name="Holt S."/>
            <person name="Cochrane G."/>
            <person name="Meng A."/>
            <person name="Brown T."/>
            <person name="Cohen L."/>
        </authorList>
    </citation>
    <scope>NUCLEOTIDE SEQUENCE</scope>
    <source>
        <strain evidence="16">CCMP1723</strain>
    </source>
</reference>
<proteinExistence type="inferred from homology"/>
<dbReference type="PANTHER" id="PTHR13710">
    <property type="entry name" value="DNA HELICASE RECQ FAMILY MEMBER"/>
    <property type="match status" value="1"/>
</dbReference>
<dbReference type="InterPro" id="IPR032284">
    <property type="entry name" value="RecQ_Zn-bd"/>
</dbReference>
<keyword evidence="4 11" id="KW-0378">Hydrolase</keyword>
<protein>
    <recommendedName>
        <fullName evidence="11">ATP-dependent DNA helicase</fullName>
        <ecNumber evidence="11">5.6.2.4</ecNumber>
    </recommendedName>
</protein>
<organism evidence="16">
    <name type="scientific">Micromonas pusilla</name>
    <name type="common">Picoplanktonic green alga</name>
    <name type="synonym">Chromulina pusilla</name>
    <dbReference type="NCBI Taxonomy" id="38833"/>
    <lineage>
        <taxon>Eukaryota</taxon>
        <taxon>Viridiplantae</taxon>
        <taxon>Chlorophyta</taxon>
        <taxon>Mamiellophyceae</taxon>
        <taxon>Mamiellales</taxon>
        <taxon>Mamiellaceae</taxon>
        <taxon>Micromonas</taxon>
    </lineage>
</organism>
<dbReference type="InterPro" id="IPR036388">
    <property type="entry name" value="WH-like_DNA-bd_sf"/>
</dbReference>
<gene>
    <name evidence="16" type="ORF">MCOM1403_LOCUS7473</name>
</gene>
<dbReference type="EMBL" id="HBEQ01009298">
    <property type="protein sequence ID" value="CAD8520047.1"/>
    <property type="molecule type" value="Transcribed_RNA"/>
</dbReference>
<dbReference type="GO" id="GO:0016787">
    <property type="term" value="F:hydrolase activity"/>
    <property type="evidence" value="ECO:0007669"/>
    <property type="project" value="UniProtKB-KW"/>
</dbReference>
<dbReference type="GO" id="GO:0046872">
    <property type="term" value="F:metal ion binding"/>
    <property type="evidence" value="ECO:0007669"/>
    <property type="project" value="UniProtKB-KW"/>
</dbReference>
<evidence type="ECO:0000256" key="11">
    <source>
        <dbReference type="RuleBase" id="RU364117"/>
    </source>
</evidence>
<dbReference type="Pfam" id="PF00270">
    <property type="entry name" value="DEAD"/>
    <property type="match status" value="2"/>
</dbReference>
<dbReference type="CDD" id="cd18794">
    <property type="entry name" value="SF2_C_RecQ"/>
    <property type="match status" value="1"/>
</dbReference>
<dbReference type="InterPro" id="IPR002464">
    <property type="entry name" value="DNA/RNA_helicase_DEAH_CS"/>
</dbReference>
<evidence type="ECO:0000256" key="6">
    <source>
        <dbReference type="ARBA" id="ARBA00022840"/>
    </source>
</evidence>
<evidence type="ECO:0000256" key="2">
    <source>
        <dbReference type="ARBA" id="ARBA00022723"/>
    </source>
</evidence>
<feature type="region of interest" description="Disordered" evidence="13">
    <location>
        <begin position="168"/>
        <end position="226"/>
    </location>
</feature>
<keyword evidence="2" id="KW-0479">Metal-binding</keyword>
<dbReference type="GO" id="GO:0003677">
    <property type="term" value="F:DNA binding"/>
    <property type="evidence" value="ECO:0007669"/>
    <property type="project" value="UniProtKB-KW"/>
</dbReference>
<keyword evidence="3 11" id="KW-0547">Nucleotide-binding</keyword>
<evidence type="ECO:0000256" key="7">
    <source>
        <dbReference type="ARBA" id="ARBA00023125"/>
    </source>
</evidence>
<dbReference type="GO" id="GO:0000724">
    <property type="term" value="P:double-strand break repair via homologous recombination"/>
    <property type="evidence" value="ECO:0007669"/>
    <property type="project" value="TreeGrafter"/>
</dbReference>